<name>A0ABP1CVI4_9APHY</name>
<protein>
    <recommendedName>
        <fullName evidence="3">AB hydrolase-1 domain-containing protein</fullName>
    </recommendedName>
</protein>
<gene>
    <name evidence="4" type="ORF">GFSPODELE1_LOCUS2796</name>
</gene>
<evidence type="ECO:0000256" key="1">
    <source>
        <dbReference type="ARBA" id="ARBA00022801"/>
    </source>
</evidence>
<dbReference type="PANTHER" id="PTHR43329">
    <property type="entry name" value="EPOXIDE HYDROLASE"/>
    <property type="match status" value="1"/>
</dbReference>
<dbReference type="SUPFAM" id="SSF53474">
    <property type="entry name" value="alpha/beta-Hydrolases"/>
    <property type="match status" value="1"/>
</dbReference>
<evidence type="ECO:0000313" key="5">
    <source>
        <dbReference type="Proteomes" id="UP001497453"/>
    </source>
</evidence>
<organism evidence="4 5">
    <name type="scientific">Somion occarium</name>
    <dbReference type="NCBI Taxonomy" id="3059160"/>
    <lineage>
        <taxon>Eukaryota</taxon>
        <taxon>Fungi</taxon>
        <taxon>Dikarya</taxon>
        <taxon>Basidiomycota</taxon>
        <taxon>Agaricomycotina</taxon>
        <taxon>Agaricomycetes</taxon>
        <taxon>Polyporales</taxon>
        <taxon>Cerrenaceae</taxon>
        <taxon>Somion</taxon>
    </lineage>
</organism>
<dbReference type="InterPro" id="IPR000073">
    <property type="entry name" value="AB_hydrolase_1"/>
</dbReference>
<reference evidence="5" key="1">
    <citation type="submission" date="2024-04" db="EMBL/GenBank/DDBJ databases">
        <authorList>
            <person name="Shaw F."/>
            <person name="Minotto A."/>
        </authorList>
    </citation>
    <scope>NUCLEOTIDE SEQUENCE [LARGE SCALE GENOMIC DNA]</scope>
</reference>
<evidence type="ECO:0000256" key="2">
    <source>
        <dbReference type="ARBA" id="ARBA00038334"/>
    </source>
</evidence>
<sequence length="386" mass="42674">MAPYNLSRGISSKLIPVRDLQIHYLEAGDSESPLILLLHGFPELSFSWRKIMVPLSSLGYHVVAPDQRGYGQTRSQNQTASSSPVTFNDDLTPFRMLNLVHDVVALVFALGHTSAALLVGHDFGSMVAAHTALIRPDLFAKLVLMSAPFPGTPSLPFNVSKGPRNAGVGGSYAPSADDLLASFDPPRKHYTTYFASPNANHDMLNANEGLHSFLRTYFHVKNADWRHNDPHPLTDASQLSRLPHYYVMPIDATMPEAVTHMASPHPTTDSESAWLPDDELVIYATEFGRTGFQGGLNWYRCMKDQRFMAELSLFGGKKIGIPAMFLSGQQDWGPFQVPGAFDKTREACPQMKDENVVFVAGAGHWVQQERPEDVVAHLTRFLQSVA</sequence>
<comment type="similarity">
    <text evidence="2">Belongs to the AB hydrolase superfamily. Epoxide hydrolase family.</text>
</comment>
<dbReference type="PRINTS" id="PR00412">
    <property type="entry name" value="EPOXHYDRLASE"/>
</dbReference>
<dbReference type="Pfam" id="PF00561">
    <property type="entry name" value="Abhydrolase_1"/>
    <property type="match status" value="1"/>
</dbReference>
<dbReference type="Proteomes" id="UP001497453">
    <property type="component" value="Chromosome 11"/>
</dbReference>
<proteinExistence type="inferred from homology"/>
<keyword evidence="5" id="KW-1185">Reference proteome</keyword>
<dbReference type="InterPro" id="IPR000639">
    <property type="entry name" value="Epox_hydrolase-like"/>
</dbReference>
<dbReference type="InterPro" id="IPR029058">
    <property type="entry name" value="AB_hydrolase_fold"/>
</dbReference>
<feature type="domain" description="AB hydrolase-1" evidence="3">
    <location>
        <begin position="33"/>
        <end position="370"/>
    </location>
</feature>
<dbReference type="EMBL" id="OZ037954">
    <property type="protein sequence ID" value="CAL1699685.1"/>
    <property type="molecule type" value="Genomic_DNA"/>
</dbReference>
<evidence type="ECO:0000259" key="3">
    <source>
        <dbReference type="Pfam" id="PF00561"/>
    </source>
</evidence>
<keyword evidence="1" id="KW-0378">Hydrolase</keyword>
<accession>A0ABP1CVI4</accession>
<dbReference type="Gene3D" id="3.40.50.1820">
    <property type="entry name" value="alpha/beta hydrolase"/>
    <property type="match status" value="1"/>
</dbReference>
<evidence type="ECO:0000313" key="4">
    <source>
        <dbReference type="EMBL" id="CAL1699685.1"/>
    </source>
</evidence>